<dbReference type="Proteomes" id="UP000270834">
    <property type="component" value="Unassembled WGS sequence"/>
</dbReference>
<keyword evidence="1" id="KW-1133">Transmembrane helix</keyword>
<dbReference type="RefSeq" id="WP_003100576.1">
    <property type="nucleotide sequence ID" value="NZ_CP104783.1"/>
</dbReference>
<evidence type="ECO:0000256" key="1">
    <source>
        <dbReference type="SAM" id="Phobius"/>
    </source>
</evidence>
<reference evidence="2 3" key="1">
    <citation type="submission" date="2018-08" db="EMBL/GenBank/DDBJ databases">
        <title>Recombination of ecologically and evolutionarily significant loci maintains genetic cohesion in the Pseudomonas syringae species complex.</title>
        <authorList>
            <person name="Dillon M."/>
            <person name="Thakur S."/>
            <person name="Almeida R.N.D."/>
            <person name="Weir B.S."/>
            <person name="Guttman D.S."/>
        </authorList>
    </citation>
    <scope>NUCLEOTIDE SEQUENCE [LARGE SCALE GENOMIC DNA]</scope>
    <source>
        <strain evidence="2 3">ICMP 7846</strain>
    </source>
</reference>
<feature type="transmembrane region" description="Helical" evidence="1">
    <location>
        <begin position="20"/>
        <end position="41"/>
    </location>
</feature>
<name>A0A3M5DY69_PSEAI</name>
<organism evidence="2 3">
    <name type="scientific">Pseudomonas aeruginosa</name>
    <dbReference type="NCBI Taxonomy" id="287"/>
    <lineage>
        <taxon>Bacteria</taxon>
        <taxon>Pseudomonadati</taxon>
        <taxon>Pseudomonadota</taxon>
        <taxon>Gammaproteobacteria</taxon>
        <taxon>Pseudomonadales</taxon>
        <taxon>Pseudomonadaceae</taxon>
        <taxon>Pseudomonas</taxon>
    </lineage>
</organism>
<proteinExistence type="predicted"/>
<keyword evidence="1" id="KW-0812">Transmembrane</keyword>
<dbReference type="InterPro" id="IPR018681">
    <property type="entry name" value="DUF2165_transmembrane"/>
</dbReference>
<keyword evidence="1" id="KW-0472">Membrane</keyword>
<dbReference type="AlphaFoldDB" id="A0A3M5DY69"/>
<protein>
    <submittedName>
        <fullName evidence="2">Uncharacterized protein</fullName>
    </submittedName>
</protein>
<sequence>MLFGMLLGGLWFGYWIRQEGLQLTHLLLVVWVLANFFVLNVRWN</sequence>
<gene>
    <name evidence="2" type="ORF">ALP65_02351</name>
</gene>
<dbReference type="EMBL" id="RBSQ01000679">
    <property type="protein sequence ID" value="RMS54107.1"/>
    <property type="molecule type" value="Genomic_DNA"/>
</dbReference>
<dbReference type="Pfam" id="PF09933">
    <property type="entry name" value="DUF2165"/>
    <property type="match status" value="1"/>
</dbReference>
<comment type="caution">
    <text evidence="2">The sequence shown here is derived from an EMBL/GenBank/DDBJ whole genome shotgun (WGS) entry which is preliminary data.</text>
</comment>
<accession>A0A3M5DY69</accession>
<evidence type="ECO:0000313" key="2">
    <source>
        <dbReference type="EMBL" id="RMS54107.1"/>
    </source>
</evidence>
<evidence type="ECO:0000313" key="3">
    <source>
        <dbReference type="Proteomes" id="UP000270834"/>
    </source>
</evidence>